<sequence>MATAAINPNNALYAKKRKPTYIHAKAAQKNFVRKIYQNIIQEHVLELEKIATDCDTFQQNISEQEKDLYHRSLVKQVNEWERDSITKIKQIAEDCRRKLIKLTDDNIAEIKKKLNQFITDFKKIRDDDDFHEIHLNKLRLLLEELKKRLQQPLNVSILEKRTSFINKISIITKASISG</sequence>
<name>A0A814YU22_9BILA</name>
<accession>A0A814YU22</accession>
<gene>
    <name evidence="2" type="ORF">BYL167_LOCUS54605</name>
    <name evidence="1" type="ORF">CJN711_LOCUS13670</name>
</gene>
<dbReference type="Proteomes" id="UP000681967">
    <property type="component" value="Unassembled WGS sequence"/>
</dbReference>
<organism evidence="1 3">
    <name type="scientific">Rotaria magnacalcarata</name>
    <dbReference type="NCBI Taxonomy" id="392030"/>
    <lineage>
        <taxon>Eukaryota</taxon>
        <taxon>Metazoa</taxon>
        <taxon>Spiralia</taxon>
        <taxon>Gnathifera</taxon>
        <taxon>Rotifera</taxon>
        <taxon>Eurotatoria</taxon>
        <taxon>Bdelloidea</taxon>
        <taxon>Philodinida</taxon>
        <taxon>Philodinidae</taxon>
        <taxon>Rotaria</taxon>
    </lineage>
</organism>
<comment type="caution">
    <text evidence="1">The sequence shown here is derived from an EMBL/GenBank/DDBJ whole genome shotgun (WGS) entry which is preliminary data.</text>
</comment>
<evidence type="ECO:0000313" key="2">
    <source>
        <dbReference type="EMBL" id="CAF4971508.1"/>
    </source>
</evidence>
<dbReference type="Proteomes" id="UP000663855">
    <property type="component" value="Unassembled WGS sequence"/>
</dbReference>
<proteinExistence type="predicted"/>
<dbReference type="EMBL" id="CAJOBH010194151">
    <property type="protein sequence ID" value="CAF4971508.1"/>
    <property type="molecule type" value="Genomic_DNA"/>
</dbReference>
<evidence type="ECO:0000313" key="1">
    <source>
        <dbReference type="EMBL" id="CAF1234466.1"/>
    </source>
</evidence>
<dbReference type="AlphaFoldDB" id="A0A814YU22"/>
<protein>
    <submittedName>
        <fullName evidence="1">Uncharacterized protein</fullName>
    </submittedName>
</protein>
<reference evidence="1" key="1">
    <citation type="submission" date="2021-02" db="EMBL/GenBank/DDBJ databases">
        <authorList>
            <person name="Nowell W R."/>
        </authorList>
    </citation>
    <scope>NUCLEOTIDE SEQUENCE</scope>
</reference>
<dbReference type="EMBL" id="CAJNOV010006044">
    <property type="protein sequence ID" value="CAF1234466.1"/>
    <property type="molecule type" value="Genomic_DNA"/>
</dbReference>
<evidence type="ECO:0000313" key="3">
    <source>
        <dbReference type="Proteomes" id="UP000663855"/>
    </source>
</evidence>